<name>L7CEE2_RHOBT</name>
<dbReference type="Proteomes" id="UP000010959">
    <property type="component" value="Unassembled WGS sequence"/>
</dbReference>
<proteinExistence type="predicted"/>
<dbReference type="EMBL" id="AMWG01000105">
    <property type="protein sequence ID" value="ELP32388.1"/>
    <property type="molecule type" value="Genomic_DNA"/>
</dbReference>
<evidence type="ECO:0000313" key="1">
    <source>
        <dbReference type="EMBL" id="ELP32388.1"/>
    </source>
</evidence>
<evidence type="ECO:0000313" key="2">
    <source>
        <dbReference type="Proteomes" id="UP000010959"/>
    </source>
</evidence>
<sequence length="70" mass="7949">MDQIATIPRASCDSESLQRVTPAISSSFHYAPFCVHIRICTWLRMQESRVWASPAHDVAYHSVLKFTRAA</sequence>
<dbReference type="AlphaFoldDB" id="L7CEE2"/>
<organism evidence="1 2">
    <name type="scientific">Rhodopirellula baltica SWK14</name>
    <dbReference type="NCBI Taxonomy" id="993516"/>
    <lineage>
        <taxon>Bacteria</taxon>
        <taxon>Pseudomonadati</taxon>
        <taxon>Planctomycetota</taxon>
        <taxon>Planctomycetia</taxon>
        <taxon>Pirellulales</taxon>
        <taxon>Pirellulaceae</taxon>
        <taxon>Rhodopirellula</taxon>
    </lineage>
</organism>
<accession>L7CEE2</accession>
<protein>
    <submittedName>
        <fullName evidence="1">Uncharacterized protein</fullName>
    </submittedName>
</protein>
<reference evidence="1 2" key="1">
    <citation type="journal article" date="2013" name="Mar. Genomics">
        <title>Expression of sulfatases in Rhodopirellula baltica and the diversity of sulfatases in the genus Rhodopirellula.</title>
        <authorList>
            <person name="Wegner C.E."/>
            <person name="Richter-Heitmann T."/>
            <person name="Klindworth A."/>
            <person name="Klockow C."/>
            <person name="Richter M."/>
            <person name="Achstetter T."/>
            <person name="Glockner F.O."/>
            <person name="Harder J."/>
        </authorList>
    </citation>
    <scope>NUCLEOTIDE SEQUENCE [LARGE SCALE GENOMIC DNA]</scope>
    <source>
        <strain evidence="1 2">SWK14</strain>
    </source>
</reference>
<gene>
    <name evidence="1" type="ORF">RBSWK_03692</name>
</gene>
<comment type="caution">
    <text evidence="1">The sequence shown here is derived from an EMBL/GenBank/DDBJ whole genome shotgun (WGS) entry which is preliminary data.</text>
</comment>
<dbReference type="PATRIC" id="fig|993516.3.peg.3946"/>